<keyword evidence="1" id="KW-0812">Transmembrane</keyword>
<dbReference type="RefSeq" id="WP_094923082.1">
    <property type="nucleotide sequence ID" value="NZ_NPIA01000002.1"/>
</dbReference>
<dbReference type="SUPFAM" id="SSF54427">
    <property type="entry name" value="NTF2-like"/>
    <property type="match status" value="1"/>
</dbReference>
<feature type="transmembrane region" description="Helical" evidence="1">
    <location>
        <begin position="9"/>
        <end position="28"/>
    </location>
</feature>
<dbReference type="AlphaFoldDB" id="A0A263BWC2"/>
<keyword evidence="1" id="KW-0472">Membrane</keyword>
<dbReference type="GO" id="GO:0043683">
    <property type="term" value="P:type IV pilus assembly"/>
    <property type="evidence" value="ECO:0007669"/>
    <property type="project" value="InterPro"/>
</dbReference>
<dbReference type="Pfam" id="PF04350">
    <property type="entry name" value="PilO"/>
    <property type="match status" value="1"/>
</dbReference>
<dbReference type="InterPro" id="IPR014717">
    <property type="entry name" value="Transl_elong_EF1B/ribsomal_bS6"/>
</dbReference>
<keyword evidence="1" id="KW-1133">Transmembrane helix</keyword>
<dbReference type="EMBL" id="NPIA01000002">
    <property type="protein sequence ID" value="OZM57862.1"/>
    <property type="molecule type" value="Genomic_DNA"/>
</dbReference>
<dbReference type="InterPro" id="IPR032710">
    <property type="entry name" value="NTF2-like_dom_sf"/>
</dbReference>
<evidence type="ECO:0000313" key="3">
    <source>
        <dbReference type="Proteomes" id="UP000217083"/>
    </source>
</evidence>
<dbReference type="GO" id="GO:0043107">
    <property type="term" value="P:type IV pilus-dependent motility"/>
    <property type="evidence" value="ECO:0007669"/>
    <property type="project" value="InterPro"/>
</dbReference>
<dbReference type="Proteomes" id="UP000217083">
    <property type="component" value="Unassembled WGS sequence"/>
</dbReference>
<reference evidence="3" key="1">
    <citation type="submission" date="2017-08" db="EMBL/GenBank/DDBJ databases">
        <authorList>
            <person name="Huang Z."/>
        </authorList>
    </citation>
    <scope>NUCLEOTIDE SEQUENCE [LARGE SCALE GENOMIC DNA]</scope>
    <source>
        <strain evidence="3">SA5d-4</strain>
    </source>
</reference>
<dbReference type="Gene3D" id="3.30.70.60">
    <property type="match status" value="1"/>
</dbReference>
<proteinExistence type="predicted"/>
<gene>
    <name evidence="2" type="ORF">CIB95_05760</name>
</gene>
<name>A0A263BWC2_9BACI</name>
<accession>A0A263BWC2</accession>
<organism evidence="2 3">
    <name type="scientific">Lottiidibacillus patelloidae</name>
    <dbReference type="NCBI Taxonomy" id="2670334"/>
    <lineage>
        <taxon>Bacteria</taxon>
        <taxon>Bacillati</taxon>
        <taxon>Bacillota</taxon>
        <taxon>Bacilli</taxon>
        <taxon>Bacillales</taxon>
        <taxon>Bacillaceae</taxon>
        <taxon>Lottiidibacillus</taxon>
    </lineage>
</organism>
<reference evidence="2 3" key="2">
    <citation type="submission" date="2017-09" db="EMBL/GenBank/DDBJ databases">
        <title>Bacillus patelloidae sp. nov., isolated from the intestinal tract of a marine limpet.</title>
        <authorList>
            <person name="Liu R."/>
            <person name="Dong C."/>
            <person name="Shao Z."/>
        </authorList>
    </citation>
    <scope>NUCLEOTIDE SEQUENCE [LARGE SCALE GENOMIC DNA]</scope>
    <source>
        <strain evidence="2 3">SA5d-4</strain>
    </source>
</reference>
<protein>
    <submittedName>
        <fullName evidence="2">Uncharacterized protein</fullName>
    </submittedName>
</protein>
<evidence type="ECO:0000313" key="2">
    <source>
        <dbReference type="EMBL" id="OZM57862.1"/>
    </source>
</evidence>
<dbReference type="Gene3D" id="3.10.450.50">
    <property type="match status" value="1"/>
</dbReference>
<dbReference type="InterPro" id="IPR007445">
    <property type="entry name" value="PilO"/>
</dbReference>
<sequence length="339" mass="37957">MKDLFRNPLVLFISITMVTVLIIAYIYVGMINPLVAEKEKLEKKQKMEATLLLSAKQRVSDTQNDTIVQLKSLHDQVPAKAYVGQFLFSIEKAKVISDSEILNLEVTQRVLEDEQTNKVTVALSVTSPNYFAMQTFLKSLENNTRITTIDDLSFSEDGEAGTADNSFAQLRTQGEVVYDVTLSTYFFPKYKAELESLPMQEIYNVGSKTNPLFGTKVNPDDVELHAVLNQYVVAINNNDADGLARIFTTTSTEDESSQVAAHASELIGQNLHVELLSVTIDTVRNSQASVNYVQKVSSNDEGSDYKSRIIEGTYVLKKINGTWKIHDIFKINELFLSTE</sequence>
<comment type="caution">
    <text evidence="2">The sequence shown here is derived from an EMBL/GenBank/DDBJ whole genome shotgun (WGS) entry which is preliminary data.</text>
</comment>
<evidence type="ECO:0000256" key="1">
    <source>
        <dbReference type="SAM" id="Phobius"/>
    </source>
</evidence>
<keyword evidence="3" id="KW-1185">Reference proteome</keyword>